<dbReference type="InterPro" id="IPR023352">
    <property type="entry name" value="MAPEG-like_dom_sf"/>
</dbReference>
<comment type="subcellular location">
    <subcellularLocation>
        <location evidence="3">Endoplasmic reticulum membrane</location>
        <topology evidence="3">Multi-pass membrane protein</topology>
    </subcellularLocation>
    <subcellularLocation>
        <location evidence="2">Mitochondrion outer membrane</location>
    </subcellularLocation>
</comment>
<keyword evidence="7 17" id="KW-0812">Transmembrane</keyword>
<evidence type="ECO:0000256" key="16">
    <source>
        <dbReference type="ARBA" id="ARBA00049385"/>
    </source>
</evidence>
<dbReference type="GO" id="GO:0005741">
    <property type="term" value="C:mitochondrial outer membrane"/>
    <property type="evidence" value="ECO:0007669"/>
    <property type="project" value="UniProtKB-SubCell"/>
</dbReference>
<dbReference type="InterPro" id="IPR001129">
    <property type="entry name" value="Membr-assoc_MAPEG"/>
</dbReference>
<dbReference type="EMBL" id="AMQN01002925">
    <property type="status" value="NOT_ANNOTATED_CDS"/>
    <property type="molecule type" value="Genomic_DNA"/>
</dbReference>
<comment type="function">
    <text evidence="1">Conjugation of reduced glutathione to a wide number of exogenous and endogenous hydrophobic electrophiles.</text>
</comment>
<dbReference type="PANTHER" id="PTHR10689">
    <property type="entry name" value="MICROSOMAL GLUTATHIONE S-TRANSFERASE 1"/>
    <property type="match status" value="1"/>
</dbReference>
<gene>
    <name evidence="18" type="ORF">CAPTEDRAFT_222048</name>
</gene>
<evidence type="ECO:0000256" key="17">
    <source>
        <dbReference type="SAM" id="Phobius"/>
    </source>
</evidence>
<evidence type="ECO:0000256" key="9">
    <source>
        <dbReference type="ARBA" id="ARBA00022824"/>
    </source>
</evidence>
<keyword evidence="13 17" id="KW-0472">Membrane</keyword>
<dbReference type="EnsemblMetazoa" id="CapteT222048">
    <property type="protein sequence ID" value="CapteP222048"/>
    <property type="gene ID" value="CapteG222048"/>
</dbReference>
<name>R7TK37_CAPTE</name>
<comment type="catalytic activity">
    <reaction evidence="16">
        <text>RX + glutathione = an S-substituted glutathione + a halide anion + H(+)</text>
        <dbReference type="Rhea" id="RHEA:16437"/>
        <dbReference type="ChEBI" id="CHEBI:15378"/>
        <dbReference type="ChEBI" id="CHEBI:16042"/>
        <dbReference type="ChEBI" id="CHEBI:17792"/>
        <dbReference type="ChEBI" id="CHEBI:57925"/>
        <dbReference type="ChEBI" id="CHEBI:90779"/>
        <dbReference type="EC" id="2.5.1.18"/>
    </reaction>
    <physiologicalReaction direction="left-to-right" evidence="16">
        <dbReference type="Rhea" id="RHEA:16438"/>
    </physiologicalReaction>
</comment>
<sequence>MSAFTLENPVFRDFAYHGTIVLLKMGAMSFLTAIKRFSTGAFVNREDFIGKKPKEIVPSESVERVRRNHLNDLENIPLFLLVGLFYVATNPEPSQALLHFRIFTFSRIMHTLSYQIPIRQPARALTFVAGVGATVSMAVHVLRTLH</sequence>
<feature type="transmembrane region" description="Helical" evidence="17">
    <location>
        <begin position="124"/>
        <end position="142"/>
    </location>
</feature>
<feature type="transmembrane region" description="Helical" evidence="17">
    <location>
        <begin position="14"/>
        <end position="34"/>
    </location>
</feature>
<evidence type="ECO:0000256" key="1">
    <source>
        <dbReference type="ARBA" id="ARBA00003701"/>
    </source>
</evidence>
<proteinExistence type="inferred from homology"/>
<dbReference type="HOGENOM" id="CLU_105467_1_0_1"/>
<dbReference type="Proteomes" id="UP000014760">
    <property type="component" value="Unassembled WGS sequence"/>
</dbReference>
<keyword evidence="20" id="KW-1185">Reference proteome</keyword>
<dbReference type="InterPro" id="IPR040162">
    <property type="entry name" value="MGST1-like"/>
</dbReference>
<dbReference type="FunFam" id="1.20.120.550:FF:000002">
    <property type="entry name" value="Microsomal glutathione S-transferase 1"/>
    <property type="match status" value="1"/>
</dbReference>
<dbReference type="STRING" id="283909.R7TK37"/>
<dbReference type="Pfam" id="PF01124">
    <property type="entry name" value="MAPEG"/>
    <property type="match status" value="1"/>
</dbReference>
<evidence type="ECO:0000313" key="19">
    <source>
        <dbReference type="EnsemblMetazoa" id="CapteP222048"/>
    </source>
</evidence>
<keyword evidence="10 17" id="KW-1133">Transmembrane helix</keyword>
<dbReference type="PANTHER" id="PTHR10689:SF6">
    <property type="entry name" value="MICROSOMAL GLUTATHIONE S-TRANSFERASE 1"/>
    <property type="match status" value="1"/>
</dbReference>
<evidence type="ECO:0000256" key="4">
    <source>
        <dbReference type="ARBA" id="ARBA00010459"/>
    </source>
</evidence>
<dbReference type="EC" id="2.5.1.18" evidence="5"/>
<evidence type="ECO:0000256" key="10">
    <source>
        <dbReference type="ARBA" id="ARBA00022989"/>
    </source>
</evidence>
<comment type="subunit">
    <text evidence="14">Homotrimer; The trimer binds only one molecule of glutathione.</text>
</comment>
<reference evidence="19" key="3">
    <citation type="submission" date="2015-06" db="UniProtKB">
        <authorList>
            <consortium name="EnsemblMetazoa"/>
        </authorList>
    </citation>
    <scope>IDENTIFICATION</scope>
</reference>
<dbReference type="AlphaFoldDB" id="R7TK37"/>
<keyword evidence="8" id="KW-1000">Mitochondrion outer membrane</keyword>
<evidence type="ECO:0000256" key="7">
    <source>
        <dbReference type="ARBA" id="ARBA00022692"/>
    </source>
</evidence>
<dbReference type="GO" id="GO:0004364">
    <property type="term" value="F:glutathione transferase activity"/>
    <property type="evidence" value="ECO:0007669"/>
    <property type="project" value="UniProtKB-EC"/>
</dbReference>
<evidence type="ECO:0000256" key="8">
    <source>
        <dbReference type="ARBA" id="ARBA00022787"/>
    </source>
</evidence>
<evidence type="ECO:0000256" key="11">
    <source>
        <dbReference type="ARBA" id="ARBA00022990"/>
    </source>
</evidence>
<protein>
    <recommendedName>
        <fullName evidence="15">Microsomal glutathione S-transferase 1</fullName>
        <ecNumber evidence="5">2.5.1.18</ecNumber>
    </recommendedName>
</protein>
<dbReference type="Gene3D" id="1.20.120.550">
    <property type="entry name" value="Membrane associated eicosanoid/glutathione metabolism-like domain"/>
    <property type="match status" value="1"/>
</dbReference>
<keyword evidence="6" id="KW-0808">Transferase</keyword>
<reference evidence="20" key="1">
    <citation type="submission" date="2012-12" db="EMBL/GenBank/DDBJ databases">
        <authorList>
            <person name="Hellsten U."/>
            <person name="Grimwood J."/>
            <person name="Chapman J.A."/>
            <person name="Shapiro H."/>
            <person name="Aerts A."/>
            <person name="Otillar R.P."/>
            <person name="Terry A.Y."/>
            <person name="Boore J.L."/>
            <person name="Simakov O."/>
            <person name="Marletaz F."/>
            <person name="Cho S.-J."/>
            <person name="Edsinger-Gonzales E."/>
            <person name="Havlak P."/>
            <person name="Kuo D.-H."/>
            <person name="Larsson T."/>
            <person name="Lv J."/>
            <person name="Arendt D."/>
            <person name="Savage R."/>
            <person name="Osoegawa K."/>
            <person name="de Jong P."/>
            <person name="Lindberg D.R."/>
            <person name="Seaver E.C."/>
            <person name="Weisblat D.A."/>
            <person name="Putnam N.H."/>
            <person name="Grigoriev I.V."/>
            <person name="Rokhsar D.S."/>
        </authorList>
    </citation>
    <scope>NUCLEOTIDE SEQUENCE</scope>
    <source>
        <strain evidence="20">I ESC-2004</strain>
    </source>
</reference>
<keyword evidence="12" id="KW-0496">Mitochondrion</keyword>
<dbReference type="OMA" id="ICHTIAY"/>
<evidence type="ECO:0000256" key="12">
    <source>
        <dbReference type="ARBA" id="ARBA00023128"/>
    </source>
</evidence>
<dbReference type="FunCoup" id="R7TK37">
    <property type="interactions" value="425"/>
</dbReference>
<comment type="similarity">
    <text evidence="4">Belongs to the MAPEG family.</text>
</comment>
<organism evidence="18">
    <name type="scientific">Capitella teleta</name>
    <name type="common">Polychaete worm</name>
    <dbReference type="NCBI Taxonomy" id="283909"/>
    <lineage>
        <taxon>Eukaryota</taxon>
        <taxon>Metazoa</taxon>
        <taxon>Spiralia</taxon>
        <taxon>Lophotrochozoa</taxon>
        <taxon>Annelida</taxon>
        <taxon>Polychaeta</taxon>
        <taxon>Sedentaria</taxon>
        <taxon>Scolecida</taxon>
        <taxon>Capitellidae</taxon>
        <taxon>Capitella</taxon>
    </lineage>
</organism>
<evidence type="ECO:0000256" key="5">
    <source>
        <dbReference type="ARBA" id="ARBA00012452"/>
    </source>
</evidence>
<accession>R7TK37</accession>
<evidence type="ECO:0000256" key="2">
    <source>
        <dbReference type="ARBA" id="ARBA00004294"/>
    </source>
</evidence>
<dbReference type="EMBL" id="KB310466">
    <property type="protein sequence ID" value="ELT91480.1"/>
    <property type="molecule type" value="Genomic_DNA"/>
</dbReference>
<dbReference type="SUPFAM" id="SSF161084">
    <property type="entry name" value="MAPEG domain-like"/>
    <property type="match status" value="1"/>
</dbReference>
<evidence type="ECO:0000256" key="13">
    <source>
        <dbReference type="ARBA" id="ARBA00023136"/>
    </source>
</evidence>
<evidence type="ECO:0000313" key="18">
    <source>
        <dbReference type="EMBL" id="ELT91480.1"/>
    </source>
</evidence>
<evidence type="ECO:0000256" key="6">
    <source>
        <dbReference type="ARBA" id="ARBA00022679"/>
    </source>
</evidence>
<evidence type="ECO:0000256" key="15">
    <source>
        <dbReference type="ARBA" id="ARBA00039397"/>
    </source>
</evidence>
<evidence type="ECO:0000313" key="20">
    <source>
        <dbReference type="Proteomes" id="UP000014760"/>
    </source>
</evidence>
<dbReference type="OrthoDB" id="193139at2759"/>
<reference evidence="18 20" key="2">
    <citation type="journal article" date="2013" name="Nature">
        <title>Insights into bilaterian evolution from three spiralian genomes.</title>
        <authorList>
            <person name="Simakov O."/>
            <person name="Marletaz F."/>
            <person name="Cho S.J."/>
            <person name="Edsinger-Gonzales E."/>
            <person name="Havlak P."/>
            <person name="Hellsten U."/>
            <person name="Kuo D.H."/>
            <person name="Larsson T."/>
            <person name="Lv J."/>
            <person name="Arendt D."/>
            <person name="Savage R."/>
            <person name="Osoegawa K."/>
            <person name="de Jong P."/>
            <person name="Grimwood J."/>
            <person name="Chapman J.A."/>
            <person name="Shapiro H."/>
            <person name="Aerts A."/>
            <person name="Otillar R.P."/>
            <person name="Terry A.Y."/>
            <person name="Boore J.L."/>
            <person name="Grigoriev I.V."/>
            <person name="Lindberg D.R."/>
            <person name="Seaver E.C."/>
            <person name="Weisblat D.A."/>
            <person name="Putnam N.H."/>
            <person name="Rokhsar D.S."/>
        </authorList>
    </citation>
    <scope>NUCLEOTIDE SEQUENCE</scope>
    <source>
        <strain evidence="18 20">I ESC-2004</strain>
    </source>
</reference>
<evidence type="ECO:0000256" key="3">
    <source>
        <dbReference type="ARBA" id="ARBA00004477"/>
    </source>
</evidence>
<keyword evidence="11" id="KW-0007">Acetylation</keyword>
<keyword evidence="9" id="KW-0256">Endoplasmic reticulum</keyword>
<evidence type="ECO:0000256" key="14">
    <source>
        <dbReference type="ARBA" id="ARBA00038540"/>
    </source>
</evidence>
<dbReference type="GO" id="GO:0005789">
    <property type="term" value="C:endoplasmic reticulum membrane"/>
    <property type="evidence" value="ECO:0007669"/>
    <property type="project" value="UniProtKB-SubCell"/>
</dbReference>